<dbReference type="Pfam" id="PF03009">
    <property type="entry name" value="GDPD"/>
    <property type="match status" value="1"/>
</dbReference>
<feature type="region of interest" description="Disordered" evidence="1">
    <location>
        <begin position="306"/>
        <end position="328"/>
    </location>
</feature>
<sequence length="328" mass="37643">MSSERKLPECWGHRGASAAFPENTLASFERAFRDGAEGIESDVHVSLDDVVIMFHDPTLDRTTNGHGNIRDQNWYGPDGMEHLWTTKEPKQHIPTFVETVDLLMKPENRHITFNVDVKVFNDPTRLFTLMHKTISAQPDWQTALAPRIVLGLWHPRFLQPAKTILPYCKRSFIGRSIWIGRKYFWDSCEVFSINFATLAGWEGQSFREECKKAGKKIMAWTVNDPNEMIECVRMGVDVILTDKTKTWLDLREKLRTDYENTMAQYSRTFLWTNPQYYMPMRKSWERLLLAMLTTYGGPLEQYEAVNQSQGSDATGGPPPSAPSASVKA</sequence>
<dbReference type="OMA" id="ECSWEYL"/>
<dbReference type="HOGENOM" id="CLU_030006_1_0_1"/>
<reference evidence="3" key="1">
    <citation type="submission" date="2014-01" db="EMBL/GenBank/DDBJ databases">
        <title>The genome of the white-rot fungus Pycnoporus cinnabarinus: a basidiomycete model with a versatile arsenal for lignocellulosic biomass breakdown.</title>
        <authorList>
            <person name="Levasseur A."/>
            <person name="Lomascolo A."/>
            <person name="Ruiz-Duenas F.J."/>
            <person name="Uzan E."/>
            <person name="Piumi F."/>
            <person name="Kues U."/>
            <person name="Ram A.F.J."/>
            <person name="Murat C."/>
            <person name="Haon M."/>
            <person name="Benoit I."/>
            <person name="Arfi Y."/>
            <person name="Chevret D."/>
            <person name="Drula E."/>
            <person name="Kwon M.J."/>
            <person name="Gouret P."/>
            <person name="Lesage-Meessen L."/>
            <person name="Lombard V."/>
            <person name="Mariette J."/>
            <person name="Noirot C."/>
            <person name="Park J."/>
            <person name="Patyshakuliyeva A."/>
            <person name="Wieneger R.A.B."/>
            <person name="Wosten H.A.B."/>
            <person name="Martin F."/>
            <person name="Coutinho P.M."/>
            <person name="de Vries R."/>
            <person name="Martinez A.T."/>
            <person name="Klopp C."/>
            <person name="Pontarotti P."/>
            <person name="Henrissat B."/>
            <person name="Record E."/>
        </authorList>
    </citation>
    <scope>NUCLEOTIDE SEQUENCE [LARGE SCALE GENOMIC DNA]</scope>
    <source>
        <strain evidence="3">BRFM137</strain>
    </source>
</reference>
<gene>
    <name evidence="3" type="ORF">BN946_scf185015.g155</name>
</gene>
<dbReference type="PROSITE" id="PS51704">
    <property type="entry name" value="GP_PDE"/>
    <property type="match status" value="1"/>
</dbReference>
<dbReference type="CDD" id="cd08570">
    <property type="entry name" value="GDPD_YPL206cp_fungi"/>
    <property type="match status" value="1"/>
</dbReference>
<dbReference type="AlphaFoldDB" id="A0A060SI45"/>
<dbReference type="SUPFAM" id="SSF51695">
    <property type="entry name" value="PLC-like phosphodiesterases"/>
    <property type="match status" value="1"/>
</dbReference>
<dbReference type="Proteomes" id="UP000029665">
    <property type="component" value="Unassembled WGS sequence"/>
</dbReference>
<dbReference type="InterPro" id="IPR030395">
    <property type="entry name" value="GP_PDE_dom"/>
</dbReference>
<evidence type="ECO:0000259" key="2">
    <source>
        <dbReference type="PROSITE" id="PS51704"/>
    </source>
</evidence>
<dbReference type="Gene3D" id="3.20.20.190">
    <property type="entry name" value="Phosphatidylinositol (PI) phosphodiesterase"/>
    <property type="match status" value="1"/>
</dbReference>
<dbReference type="OrthoDB" id="1058301at2759"/>
<organism evidence="3 4">
    <name type="scientific">Pycnoporus cinnabarinus</name>
    <name type="common">Cinnabar-red polypore</name>
    <name type="synonym">Trametes cinnabarina</name>
    <dbReference type="NCBI Taxonomy" id="5643"/>
    <lineage>
        <taxon>Eukaryota</taxon>
        <taxon>Fungi</taxon>
        <taxon>Dikarya</taxon>
        <taxon>Basidiomycota</taxon>
        <taxon>Agaricomycotina</taxon>
        <taxon>Agaricomycetes</taxon>
        <taxon>Polyporales</taxon>
        <taxon>Polyporaceae</taxon>
        <taxon>Trametes</taxon>
    </lineage>
</organism>
<proteinExistence type="predicted"/>
<evidence type="ECO:0000313" key="3">
    <source>
        <dbReference type="EMBL" id="CDO73826.1"/>
    </source>
</evidence>
<feature type="domain" description="GP-PDE" evidence="2">
    <location>
        <begin position="8"/>
        <end position="251"/>
    </location>
</feature>
<evidence type="ECO:0000313" key="4">
    <source>
        <dbReference type="Proteomes" id="UP000029665"/>
    </source>
</evidence>
<dbReference type="PANTHER" id="PTHR43805:SF1">
    <property type="entry name" value="GP-PDE DOMAIN-CONTAINING PROTEIN"/>
    <property type="match status" value="1"/>
</dbReference>
<dbReference type="GO" id="GO:0008081">
    <property type="term" value="F:phosphoric diester hydrolase activity"/>
    <property type="evidence" value="ECO:0007669"/>
    <property type="project" value="InterPro"/>
</dbReference>
<evidence type="ECO:0000256" key="1">
    <source>
        <dbReference type="SAM" id="MobiDB-lite"/>
    </source>
</evidence>
<comment type="caution">
    <text evidence="3">The sequence shown here is derived from an EMBL/GenBank/DDBJ whole genome shotgun (WGS) entry which is preliminary data.</text>
</comment>
<name>A0A060SI45_PYCCI</name>
<dbReference type="PANTHER" id="PTHR43805">
    <property type="entry name" value="GLYCEROPHOSPHORYL DIESTER PHOSPHODIESTERASE"/>
    <property type="match status" value="1"/>
</dbReference>
<dbReference type="InterPro" id="IPR017946">
    <property type="entry name" value="PLC-like_Pdiesterase_TIM-brl"/>
</dbReference>
<dbReference type="EMBL" id="CCBP010000123">
    <property type="protein sequence ID" value="CDO73826.1"/>
    <property type="molecule type" value="Genomic_DNA"/>
</dbReference>
<dbReference type="STRING" id="5643.A0A060SI45"/>
<accession>A0A060SI45</accession>
<dbReference type="GO" id="GO:0006629">
    <property type="term" value="P:lipid metabolic process"/>
    <property type="evidence" value="ECO:0007669"/>
    <property type="project" value="InterPro"/>
</dbReference>
<protein>
    <recommendedName>
        <fullName evidence="2">GP-PDE domain-containing protein</fullName>
    </recommendedName>
</protein>
<keyword evidence="4" id="KW-1185">Reference proteome</keyword>